<evidence type="ECO:0000256" key="1">
    <source>
        <dbReference type="SAM" id="SignalP"/>
    </source>
</evidence>
<dbReference type="EMBL" id="VOXD01000001">
    <property type="protein sequence ID" value="TXF91647.1"/>
    <property type="molecule type" value="Genomic_DNA"/>
</dbReference>
<keyword evidence="1" id="KW-0732">Signal</keyword>
<gene>
    <name evidence="2" type="ORF">FUA23_00245</name>
</gene>
<dbReference type="PROSITE" id="PS51257">
    <property type="entry name" value="PROKAR_LIPOPROTEIN"/>
    <property type="match status" value="1"/>
</dbReference>
<accession>A0A5C7FNA0</accession>
<protein>
    <submittedName>
        <fullName evidence="2">Uncharacterized protein</fullName>
    </submittedName>
</protein>
<dbReference type="AlphaFoldDB" id="A0A5C7FNA0"/>
<dbReference type="OrthoDB" id="1493422at2"/>
<feature type="chain" id="PRO_5022974350" evidence="1">
    <location>
        <begin position="21"/>
        <end position="187"/>
    </location>
</feature>
<dbReference type="Proteomes" id="UP000321907">
    <property type="component" value="Unassembled WGS sequence"/>
</dbReference>
<organism evidence="2 3">
    <name type="scientific">Neolewinella aurantiaca</name>
    <dbReference type="NCBI Taxonomy" id="2602767"/>
    <lineage>
        <taxon>Bacteria</taxon>
        <taxon>Pseudomonadati</taxon>
        <taxon>Bacteroidota</taxon>
        <taxon>Saprospiria</taxon>
        <taxon>Saprospirales</taxon>
        <taxon>Lewinellaceae</taxon>
        <taxon>Neolewinella</taxon>
    </lineage>
</organism>
<evidence type="ECO:0000313" key="2">
    <source>
        <dbReference type="EMBL" id="TXF91647.1"/>
    </source>
</evidence>
<keyword evidence="3" id="KW-1185">Reference proteome</keyword>
<feature type="signal peptide" evidence="1">
    <location>
        <begin position="1"/>
        <end position="20"/>
    </location>
</feature>
<comment type="caution">
    <text evidence="2">The sequence shown here is derived from an EMBL/GenBank/DDBJ whole genome shotgun (WGS) entry which is preliminary data.</text>
</comment>
<sequence>MKQFLLFSLALTITLFSACGDDDDVSPLVFIGNPDGWMIETIESDYQAQADAAIAGVTDEEFAAAGRTRAGVAAEYDSLVAIVTLVEPCDQDDGLFFSVEGATQLLRRFEICENGDLNVLDVFHARAYALNASATTITFRDVTGANPVVYDVDELSENNLSFSGTRMVSDTIVGDFSYDIQYNLIAN</sequence>
<evidence type="ECO:0000313" key="3">
    <source>
        <dbReference type="Proteomes" id="UP000321907"/>
    </source>
</evidence>
<name>A0A5C7FNA0_9BACT</name>
<proteinExistence type="predicted"/>
<reference evidence="2 3" key="1">
    <citation type="submission" date="2019-08" db="EMBL/GenBank/DDBJ databases">
        <title>Lewinella sp. strain SSH13 Genome sequencing and assembly.</title>
        <authorList>
            <person name="Kim I."/>
        </authorList>
    </citation>
    <scope>NUCLEOTIDE SEQUENCE [LARGE SCALE GENOMIC DNA]</scope>
    <source>
        <strain evidence="2 3">SSH13</strain>
    </source>
</reference>
<dbReference type="RefSeq" id="WP_147928688.1">
    <property type="nucleotide sequence ID" value="NZ_VOXD01000001.1"/>
</dbReference>